<dbReference type="InterPro" id="IPR028082">
    <property type="entry name" value="Peripla_BP_I"/>
</dbReference>
<reference evidence="2 3" key="1">
    <citation type="journal article" date="2014" name="Genome Announc.">
        <title>Complete Genome Sequence of Amino Acid-Utilizing Eubacterium acidaminophilum al-2 (DSM 3953).</title>
        <authorList>
            <person name="Poehlein A."/>
            <person name="Andreesen J.R."/>
            <person name="Daniel R."/>
        </authorList>
    </citation>
    <scope>NUCLEOTIDE SEQUENCE [LARGE SCALE GENOMIC DNA]</scope>
    <source>
        <strain evidence="2 3">DSM 3953</strain>
    </source>
</reference>
<dbReference type="PROSITE" id="PS51257">
    <property type="entry name" value="PROKAR_LIPOPROTEIN"/>
    <property type="match status" value="1"/>
</dbReference>
<feature type="chain" id="PRO_5039724499" evidence="1">
    <location>
        <begin position="22"/>
        <end position="330"/>
    </location>
</feature>
<dbReference type="HOGENOM" id="CLU_058196_1_0_9"/>
<dbReference type="CDD" id="cd06325">
    <property type="entry name" value="PBP1_ABC_unchar_transporter"/>
    <property type="match status" value="1"/>
</dbReference>
<dbReference type="KEGG" id="eac:EAL2_c18730"/>
<feature type="signal peptide" evidence="1">
    <location>
        <begin position="1"/>
        <end position="21"/>
    </location>
</feature>
<gene>
    <name evidence="2" type="ORF">EAL2_c18730</name>
</gene>
<protein>
    <submittedName>
        <fullName evidence="2">ABC-type uncharacterized transport system, pe riplasmic component</fullName>
    </submittedName>
</protein>
<dbReference type="Pfam" id="PF04392">
    <property type="entry name" value="ABC_sub_bind"/>
    <property type="match status" value="1"/>
</dbReference>
<dbReference type="PANTHER" id="PTHR35271">
    <property type="entry name" value="ABC TRANSPORTER, SUBSTRATE-BINDING LIPOPROTEIN-RELATED"/>
    <property type="match status" value="1"/>
</dbReference>
<organism evidence="2 3">
    <name type="scientific">Peptoclostridium acidaminophilum DSM 3953</name>
    <dbReference type="NCBI Taxonomy" id="1286171"/>
    <lineage>
        <taxon>Bacteria</taxon>
        <taxon>Bacillati</taxon>
        <taxon>Bacillota</taxon>
        <taxon>Clostridia</taxon>
        <taxon>Peptostreptococcales</taxon>
        <taxon>Peptoclostridiaceae</taxon>
        <taxon>Peptoclostridium</taxon>
    </lineage>
</organism>
<evidence type="ECO:0000256" key="1">
    <source>
        <dbReference type="SAM" id="SignalP"/>
    </source>
</evidence>
<dbReference type="STRING" id="1286171.EAL2_c18730"/>
<dbReference type="AlphaFoldDB" id="W8T614"/>
<keyword evidence="3" id="KW-1185">Reference proteome</keyword>
<name>W8T614_PEPAC</name>
<dbReference type="Gene3D" id="3.40.50.2300">
    <property type="match status" value="2"/>
</dbReference>
<sequence length="330" mass="34442">MVKKLISIFCASILLSTSFLGGCSKAPDESANSEKTYSIGISQLIEHPALDDARKGIIDALKEEGFVEGQNLEIDLQNAQGEMANAQTIADSFVAAKKDLIVAIATPSAQAAYNSTKDIPIVFTAVTDPVSAGLVASLEKPGGNVTGSSDAAPMEKQFELINQLVPDAKKIGIIYNTSEANSLVQVKQAKEVAAKLGLEIVEVGITTVNDIDQALNSAIGNIDALYVPTDNTVVSSMPLVANKCIENKIPVISAEDGAVKGGALATEGINYYNLGLQTGKIAAKILKGETAGAIPVGLLEDTTLVINETTAGKLGITIPEELKSRAEFVK</sequence>
<evidence type="ECO:0000313" key="3">
    <source>
        <dbReference type="Proteomes" id="UP000019591"/>
    </source>
</evidence>
<keyword evidence="1" id="KW-0732">Signal</keyword>
<dbReference type="PANTHER" id="PTHR35271:SF1">
    <property type="entry name" value="ABC TRANSPORTER, SUBSTRATE-BINDING LIPOPROTEIN"/>
    <property type="match status" value="1"/>
</dbReference>
<dbReference type="EMBL" id="CP007452">
    <property type="protein sequence ID" value="AHM57154.1"/>
    <property type="molecule type" value="Genomic_DNA"/>
</dbReference>
<dbReference type="InterPro" id="IPR007487">
    <property type="entry name" value="ABC_transpt-TYRBP-like"/>
</dbReference>
<dbReference type="PATRIC" id="fig|1286171.3.peg.1822"/>
<dbReference type="Proteomes" id="UP000019591">
    <property type="component" value="Chromosome"/>
</dbReference>
<evidence type="ECO:0000313" key="2">
    <source>
        <dbReference type="EMBL" id="AHM57154.1"/>
    </source>
</evidence>
<dbReference type="eggNOG" id="COG2984">
    <property type="taxonomic scope" value="Bacteria"/>
</dbReference>
<accession>W8T614</accession>
<dbReference type="RefSeq" id="WP_025436108.1">
    <property type="nucleotide sequence ID" value="NZ_CP007452.1"/>
</dbReference>
<proteinExistence type="predicted"/>
<dbReference type="OrthoDB" id="9776955at2"/>
<dbReference type="SUPFAM" id="SSF53822">
    <property type="entry name" value="Periplasmic binding protein-like I"/>
    <property type="match status" value="1"/>
</dbReference>